<evidence type="ECO:0000313" key="2">
    <source>
        <dbReference type="EMBL" id="KAF5445131.1"/>
    </source>
</evidence>
<dbReference type="Gramene" id="Jr15_06910_p1">
    <property type="protein sequence ID" value="cds.Jr15_06910_p1"/>
    <property type="gene ID" value="Jr15_06910"/>
</dbReference>
<organism evidence="2 3">
    <name type="scientific">Juglans regia</name>
    <name type="common">English walnut</name>
    <dbReference type="NCBI Taxonomy" id="51240"/>
    <lineage>
        <taxon>Eukaryota</taxon>
        <taxon>Viridiplantae</taxon>
        <taxon>Streptophyta</taxon>
        <taxon>Embryophyta</taxon>
        <taxon>Tracheophyta</taxon>
        <taxon>Spermatophyta</taxon>
        <taxon>Magnoliopsida</taxon>
        <taxon>eudicotyledons</taxon>
        <taxon>Gunneridae</taxon>
        <taxon>Pentapetalae</taxon>
        <taxon>rosids</taxon>
        <taxon>fabids</taxon>
        <taxon>Fagales</taxon>
        <taxon>Juglandaceae</taxon>
        <taxon>Juglans</taxon>
    </lineage>
</organism>
<reference evidence="2" key="1">
    <citation type="submission" date="2015-10" db="EMBL/GenBank/DDBJ databases">
        <authorList>
            <person name="Martinez-Garcia P.J."/>
            <person name="Crepeau M.W."/>
            <person name="Puiu D."/>
            <person name="Gonzalez-Ibeas D."/>
            <person name="Whalen J."/>
            <person name="Stevens K."/>
            <person name="Paul R."/>
            <person name="Butterfield T."/>
            <person name="Britton M."/>
            <person name="Reagan R."/>
            <person name="Chakraborty S."/>
            <person name="Walawage S.L."/>
            <person name="Vasquez-Gross H.A."/>
            <person name="Cardeno C."/>
            <person name="Famula R."/>
            <person name="Pratt K."/>
            <person name="Kuruganti S."/>
            <person name="Aradhya M.K."/>
            <person name="Leslie C.A."/>
            <person name="Dandekar A.M."/>
            <person name="Salzberg S.L."/>
            <person name="Wegrzyn J.L."/>
            <person name="Langley C.H."/>
            <person name="Neale D.B."/>
        </authorList>
    </citation>
    <scope>NUCLEOTIDE SEQUENCE</scope>
    <source>
        <tissue evidence="2">Leaves</tissue>
    </source>
</reference>
<sequence length="141" mass="15402">TPPAIPHFIHTDSLINYHQPYRFPPNIMKLIFSVSVIAVLLLLQAFAEASSTNSAPSSTLASMDAGDAASLHAKHRPQIKINCSSACSKRCKKASRKKRCTRACKSCCMRCHCVPPGTYGNKNACPCYARLKTHGNKLKCP</sequence>
<gene>
    <name evidence="2" type="ORF">F2P56_034204</name>
</gene>
<dbReference type="EMBL" id="LIHL02000015">
    <property type="protein sequence ID" value="KAF5445131.1"/>
    <property type="molecule type" value="Genomic_DNA"/>
</dbReference>
<dbReference type="InterPro" id="IPR003854">
    <property type="entry name" value="GASA"/>
</dbReference>
<dbReference type="AlphaFoldDB" id="A0A833TCM3"/>
<dbReference type="PANTHER" id="PTHR23201:SF20">
    <property type="entry name" value="GIBBERELLIN-REGULATED PROTEIN 9-LIKE"/>
    <property type="match status" value="1"/>
</dbReference>
<accession>A0A833TCM3</accession>
<proteinExistence type="inferred from homology"/>
<feature type="non-terminal residue" evidence="2">
    <location>
        <position position="1"/>
    </location>
</feature>
<evidence type="ECO:0000256" key="1">
    <source>
        <dbReference type="ARBA" id="ARBA00010582"/>
    </source>
</evidence>
<reference evidence="2" key="2">
    <citation type="submission" date="2020-03" db="EMBL/GenBank/DDBJ databases">
        <title>Walnut 2.0.</title>
        <authorList>
            <person name="Marrano A."/>
            <person name="Britton M."/>
            <person name="Zimin A.V."/>
            <person name="Zaini P.A."/>
            <person name="Workman R."/>
            <person name="Puiu D."/>
            <person name="Bianco L."/>
            <person name="Allen B.J."/>
            <person name="Troggio M."/>
            <person name="Leslie C.A."/>
            <person name="Timp W."/>
            <person name="Dendekar A."/>
            <person name="Salzberg S.L."/>
            <person name="Neale D.B."/>
        </authorList>
    </citation>
    <scope>NUCLEOTIDE SEQUENCE</scope>
    <source>
        <tissue evidence="2">Leaves</tissue>
    </source>
</reference>
<name>A0A833TCM3_JUGRE</name>
<comment type="caution">
    <text evidence="2">The sequence shown here is derived from an EMBL/GenBank/DDBJ whole genome shotgun (WGS) entry which is preliminary data.</text>
</comment>
<dbReference type="PANTHER" id="PTHR23201">
    <property type="entry name" value="EXTENSIN, PROLINE-RICH PROTEIN"/>
    <property type="match status" value="1"/>
</dbReference>
<dbReference type="Pfam" id="PF02704">
    <property type="entry name" value="GASA"/>
    <property type="match status" value="1"/>
</dbReference>
<evidence type="ECO:0008006" key="4">
    <source>
        <dbReference type="Google" id="ProtNLM"/>
    </source>
</evidence>
<comment type="similarity">
    <text evidence="1">Belongs to the GASA family.</text>
</comment>
<protein>
    <recommendedName>
        <fullName evidence="4">Gibberellin-regulated protein 9-like</fullName>
    </recommendedName>
</protein>
<dbReference type="Proteomes" id="UP000619265">
    <property type="component" value="Unassembled WGS sequence"/>
</dbReference>
<evidence type="ECO:0000313" key="3">
    <source>
        <dbReference type="Proteomes" id="UP000619265"/>
    </source>
</evidence>